<evidence type="ECO:0000256" key="4">
    <source>
        <dbReference type="ARBA" id="ARBA00034247"/>
    </source>
</evidence>
<keyword evidence="6" id="KW-0812">Transmembrane</keyword>
<dbReference type="InterPro" id="IPR011622">
    <property type="entry name" value="7TMR_DISM_rcpt_extracell_dom2"/>
</dbReference>
<reference evidence="9 10" key="1">
    <citation type="submission" date="2019-11" db="EMBL/GenBank/DDBJ databases">
        <title>Pseudomonas flavidum sp. nov., isolated from Baiyang Lake.</title>
        <authorList>
            <person name="Zhao Y."/>
        </authorList>
    </citation>
    <scope>NUCLEOTIDE SEQUENCE [LARGE SCALE GENOMIC DNA]</scope>
    <source>
        <strain evidence="10">R-22-3 w-18</strain>
    </source>
</reference>
<proteinExistence type="predicted"/>
<evidence type="ECO:0000256" key="1">
    <source>
        <dbReference type="ARBA" id="ARBA00001946"/>
    </source>
</evidence>
<evidence type="ECO:0000259" key="8">
    <source>
        <dbReference type="PROSITE" id="PS50887"/>
    </source>
</evidence>
<comment type="cofactor">
    <cofactor evidence="1">
        <name>Mg(2+)</name>
        <dbReference type="ChEBI" id="CHEBI:18420"/>
    </cofactor>
</comment>
<feature type="chain" id="PRO_5026321369" description="diguanylate cyclase" evidence="7">
    <location>
        <begin position="25"/>
        <end position="613"/>
    </location>
</feature>
<dbReference type="GO" id="GO:0043709">
    <property type="term" value="P:cell adhesion involved in single-species biofilm formation"/>
    <property type="evidence" value="ECO:0007669"/>
    <property type="project" value="TreeGrafter"/>
</dbReference>
<comment type="catalytic activity">
    <reaction evidence="4">
        <text>2 GTP = 3',3'-c-di-GMP + 2 diphosphate</text>
        <dbReference type="Rhea" id="RHEA:24898"/>
        <dbReference type="ChEBI" id="CHEBI:33019"/>
        <dbReference type="ChEBI" id="CHEBI:37565"/>
        <dbReference type="ChEBI" id="CHEBI:58805"/>
        <dbReference type="EC" id="2.7.7.65"/>
    </reaction>
</comment>
<keyword evidence="5" id="KW-0175">Coiled coil</keyword>
<comment type="subcellular location">
    <subcellularLocation>
        <location evidence="2">Cell inner membrane</location>
    </subcellularLocation>
</comment>
<dbReference type="PANTHER" id="PTHR45138:SF9">
    <property type="entry name" value="DIGUANYLATE CYCLASE DGCM-RELATED"/>
    <property type="match status" value="1"/>
</dbReference>
<keyword evidence="10" id="KW-1185">Reference proteome</keyword>
<keyword evidence="7" id="KW-0732">Signal</keyword>
<accession>A0A6I4KTW5</accession>
<feature type="signal peptide" evidence="7">
    <location>
        <begin position="1"/>
        <end position="24"/>
    </location>
</feature>
<protein>
    <recommendedName>
        <fullName evidence="3">diguanylate cyclase</fullName>
        <ecNumber evidence="3">2.7.7.65</ecNumber>
    </recommendedName>
</protein>
<dbReference type="InterPro" id="IPR050469">
    <property type="entry name" value="Diguanylate_Cyclase"/>
</dbReference>
<dbReference type="InterPro" id="IPR029787">
    <property type="entry name" value="Nucleotide_cyclase"/>
</dbReference>
<evidence type="ECO:0000256" key="7">
    <source>
        <dbReference type="SAM" id="SignalP"/>
    </source>
</evidence>
<keyword evidence="6" id="KW-0472">Membrane</keyword>
<feature type="coiled-coil region" evidence="5">
    <location>
        <begin position="394"/>
        <end position="426"/>
    </location>
</feature>
<feature type="transmembrane region" description="Helical" evidence="6">
    <location>
        <begin position="188"/>
        <end position="209"/>
    </location>
</feature>
<dbReference type="FunFam" id="3.30.70.270:FF:000001">
    <property type="entry name" value="Diguanylate cyclase domain protein"/>
    <property type="match status" value="1"/>
</dbReference>
<organism evidence="9 10">
    <name type="scientific">Pseudomonas xionganensis</name>
    <dbReference type="NCBI Taxonomy" id="2654845"/>
    <lineage>
        <taxon>Bacteria</taxon>
        <taxon>Pseudomonadati</taxon>
        <taxon>Pseudomonadota</taxon>
        <taxon>Gammaproteobacteria</taxon>
        <taxon>Pseudomonadales</taxon>
        <taxon>Pseudomonadaceae</taxon>
        <taxon>Pseudomonas</taxon>
    </lineage>
</organism>
<dbReference type="SMART" id="SM00267">
    <property type="entry name" value="GGDEF"/>
    <property type="match status" value="1"/>
</dbReference>
<dbReference type="CDD" id="cd01949">
    <property type="entry name" value="GGDEF"/>
    <property type="match status" value="1"/>
</dbReference>
<dbReference type="InterPro" id="IPR043128">
    <property type="entry name" value="Rev_trsase/Diguanyl_cyclase"/>
</dbReference>
<evidence type="ECO:0000313" key="10">
    <source>
        <dbReference type="Proteomes" id="UP000429555"/>
    </source>
</evidence>
<dbReference type="InterPro" id="IPR000160">
    <property type="entry name" value="GGDEF_dom"/>
</dbReference>
<feature type="transmembrane region" description="Helical" evidence="6">
    <location>
        <begin position="284"/>
        <end position="302"/>
    </location>
</feature>
<feature type="transmembrane region" description="Helical" evidence="6">
    <location>
        <begin position="339"/>
        <end position="359"/>
    </location>
</feature>
<dbReference type="SUPFAM" id="SSF55073">
    <property type="entry name" value="Nucleotide cyclase"/>
    <property type="match status" value="1"/>
</dbReference>
<keyword evidence="6" id="KW-1133">Transmembrane helix</keyword>
<evidence type="ECO:0000256" key="3">
    <source>
        <dbReference type="ARBA" id="ARBA00012528"/>
    </source>
</evidence>
<evidence type="ECO:0000256" key="2">
    <source>
        <dbReference type="ARBA" id="ARBA00004533"/>
    </source>
</evidence>
<dbReference type="GO" id="GO:0052621">
    <property type="term" value="F:diguanylate cyclase activity"/>
    <property type="evidence" value="ECO:0007669"/>
    <property type="project" value="UniProtKB-EC"/>
</dbReference>
<dbReference type="AlphaFoldDB" id="A0A6I4KTW5"/>
<dbReference type="EMBL" id="WKJZ01000001">
    <property type="protein sequence ID" value="MVW75577.1"/>
    <property type="molecule type" value="Genomic_DNA"/>
</dbReference>
<sequence length="613" mass="68068">MRLSTGLLCYCLALLLLCPGSVWADTPLILDERSSRLELNAHLQYFSGPLLAEDVHSAFLLPDSAYTQHSSEMPNFGFTQARYWFRTQLLQPGSDENWLLEVRYPPLDHVDVYLLDMNGEVLQAAHGGDRRPFASRGIRNRHFTVLLPMPLNEPVWLYIRVQTDGSLQLPAVLTRPEQFVADSRHEQYVLGLYYGILLSLLLYNLLSYVSIRDNSYLYYIFYIGSYALFQMTLNGLAFEHLWPDAPAWNNRALPFLICLSMFALMLLTRTFLRTGSSASSMDRLLKFTALALVLTALGSLFMPYNPAIRLASAVGVIGPIVVFCVGANSLLRGYRQARFFLLAFSVLLVGMAMYALKTFHLLPGNSITENGLQIGSALQMILLAFALADRMRLLKEANVKIEQEARQRLELRVAERTRELNTALAELEGKNQLLSELNTIDGLTGARNRAYQDQLLATEWARAYRHKRPVSVLMVDIDHFKAINDNHGHQCGDAALKQVAQIIQTYLKRSADVLCRYGGEEFMVILPETDAEGACALAESIRQALAVAEIVTAKRQLRLTVSIGVASCVPETADTQAIAALIGAADGALYAAKAGGRNQVRSAYSGAADTADC</sequence>
<dbReference type="GO" id="GO:1902201">
    <property type="term" value="P:negative regulation of bacterial-type flagellum-dependent cell motility"/>
    <property type="evidence" value="ECO:0007669"/>
    <property type="project" value="TreeGrafter"/>
</dbReference>
<dbReference type="InterPro" id="IPR011623">
    <property type="entry name" value="7TMR_DISM_rcpt_extracell_dom1"/>
</dbReference>
<evidence type="ECO:0000313" key="9">
    <source>
        <dbReference type="EMBL" id="MVW75577.1"/>
    </source>
</evidence>
<dbReference type="PROSITE" id="PS50887">
    <property type="entry name" value="GGDEF"/>
    <property type="match status" value="1"/>
</dbReference>
<name>A0A6I4KTW5_9PSED</name>
<dbReference type="Gene3D" id="3.30.70.270">
    <property type="match status" value="1"/>
</dbReference>
<evidence type="ECO:0000256" key="6">
    <source>
        <dbReference type="SAM" id="Phobius"/>
    </source>
</evidence>
<feature type="transmembrane region" description="Helical" evidence="6">
    <location>
        <begin position="253"/>
        <end position="272"/>
    </location>
</feature>
<feature type="transmembrane region" description="Helical" evidence="6">
    <location>
        <begin position="371"/>
        <end position="388"/>
    </location>
</feature>
<dbReference type="Pfam" id="PF07696">
    <property type="entry name" value="7TMR-DISMED2"/>
    <property type="match status" value="1"/>
</dbReference>
<gene>
    <name evidence="9" type="ORF">GJV18_09630</name>
</gene>
<dbReference type="GO" id="GO:0005886">
    <property type="term" value="C:plasma membrane"/>
    <property type="evidence" value="ECO:0007669"/>
    <property type="project" value="UniProtKB-SubCell"/>
</dbReference>
<comment type="caution">
    <text evidence="9">The sequence shown here is derived from an EMBL/GenBank/DDBJ whole genome shotgun (WGS) entry which is preliminary data.</text>
</comment>
<feature type="transmembrane region" description="Helical" evidence="6">
    <location>
        <begin position="216"/>
        <end position="233"/>
    </location>
</feature>
<dbReference type="Proteomes" id="UP000429555">
    <property type="component" value="Unassembled WGS sequence"/>
</dbReference>
<dbReference type="Pfam" id="PF00990">
    <property type="entry name" value="GGDEF"/>
    <property type="match status" value="1"/>
</dbReference>
<dbReference type="NCBIfam" id="TIGR00254">
    <property type="entry name" value="GGDEF"/>
    <property type="match status" value="1"/>
</dbReference>
<dbReference type="Gene3D" id="2.60.40.2380">
    <property type="match status" value="1"/>
</dbReference>
<evidence type="ECO:0000256" key="5">
    <source>
        <dbReference type="SAM" id="Coils"/>
    </source>
</evidence>
<dbReference type="PANTHER" id="PTHR45138">
    <property type="entry name" value="REGULATORY COMPONENTS OF SENSORY TRANSDUCTION SYSTEM"/>
    <property type="match status" value="1"/>
</dbReference>
<dbReference type="EC" id="2.7.7.65" evidence="3"/>
<feature type="domain" description="GGDEF" evidence="8">
    <location>
        <begin position="468"/>
        <end position="605"/>
    </location>
</feature>
<dbReference type="Pfam" id="PF07695">
    <property type="entry name" value="7TMR-DISM_7TM"/>
    <property type="match status" value="1"/>
</dbReference>
<feature type="transmembrane region" description="Helical" evidence="6">
    <location>
        <begin position="308"/>
        <end position="327"/>
    </location>
</feature>